<evidence type="ECO:0000259" key="4">
    <source>
        <dbReference type="Pfam" id="PF00135"/>
    </source>
</evidence>
<sequence>MFSSIWIVAALVSCGTAQKVTIQNGTILGGKCLDTETNYFFSIPFAQPPVGRLRLKAPLPYNVAYGGMLNGTVKAPSCIQFNKVFAESNAHSEDCLYLDVWTPSSATADSRLPVKVWLYGGVNEAGGISDPTYDGCYATSSSIIVSINYRVGPLGFLALEDLGLHGNFGISDQLLALQWIQENIHAFGGDKSRVMLYGQSAGATDAYAISTLPQAPKLLYAAIFESGGGREFASVGEVQHWQRQFLRVLNCSATDLSCIVAAPPDVFVAAEAQMYHPTVPAVTTPFAYQGARTRWGPVVDGHIIAELPTKVGNKVPAIFGFNADEGTLFVLGNYAKDLSLLNQSHYDDFLSYNFGPLATKVNATYSATKFQDAQFPIFAAMSTVFGEVTFKCPAYRALVTSERTGVPRGLYVYGSRAVAGGVNEPSVD</sequence>
<evidence type="ECO:0000256" key="2">
    <source>
        <dbReference type="ARBA" id="ARBA00022801"/>
    </source>
</evidence>
<proteinExistence type="inferred from homology"/>
<keyword evidence="6" id="KW-1185">Reference proteome</keyword>
<accession>A0A9W8UM20</accession>
<reference evidence="5" key="1">
    <citation type="journal article" date="2023" name="Access Microbiol">
        <title>De-novo genome assembly for Akanthomyces muscarius, a biocontrol agent of insect agricultural pests.</title>
        <authorList>
            <person name="Erdos Z."/>
            <person name="Studholme D.J."/>
            <person name="Raymond B."/>
            <person name="Sharma M."/>
        </authorList>
    </citation>
    <scope>NUCLEOTIDE SEQUENCE</scope>
    <source>
        <strain evidence="5">Ve6</strain>
    </source>
</reference>
<dbReference type="InterPro" id="IPR002018">
    <property type="entry name" value="CarbesteraseB"/>
</dbReference>
<dbReference type="GO" id="GO:0016787">
    <property type="term" value="F:hydrolase activity"/>
    <property type="evidence" value="ECO:0007669"/>
    <property type="project" value="UniProtKB-KW"/>
</dbReference>
<dbReference type="InterPro" id="IPR019819">
    <property type="entry name" value="Carboxylesterase_B_CS"/>
</dbReference>
<evidence type="ECO:0000256" key="3">
    <source>
        <dbReference type="RuleBase" id="RU361235"/>
    </source>
</evidence>
<dbReference type="EC" id="3.1.1.-" evidence="3"/>
<gene>
    <name evidence="5" type="ORF">LMH87_009605</name>
</gene>
<feature type="signal peptide" evidence="3">
    <location>
        <begin position="1"/>
        <end position="17"/>
    </location>
</feature>
<evidence type="ECO:0000313" key="6">
    <source>
        <dbReference type="Proteomes" id="UP001144673"/>
    </source>
</evidence>
<dbReference type="InterPro" id="IPR050309">
    <property type="entry name" value="Type-B_Carboxylest/Lipase"/>
</dbReference>
<comment type="similarity">
    <text evidence="1 3">Belongs to the type-B carboxylesterase/lipase family.</text>
</comment>
<dbReference type="Proteomes" id="UP001144673">
    <property type="component" value="Chromosome 5"/>
</dbReference>
<evidence type="ECO:0000313" key="5">
    <source>
        <dbReference type="EMBL" id="KAJ4153100.1"/>
    </source>
</evidence>
<dbReference type="PROSITE" id="PS00122">
    <property type="entry name" value="CARBOXYLESTERASE_B_1"/>
    <property type="match status" value="1"/>
</dbReference>
<dbReference type="Pfam" id="PF00135">
    <property type="entry name" value="COesterase"/>
    <property type="match status" value="1"/>
</dbReference>
<dbReference type="PROSITE" id="PS00941">
    <property type="entry name" value="CARBOXYLESTERASE_B_2"/>
    <property type="match status" value="1"/>
</dbReference>
<dbReference type="GeneID" id="80896764"/>
<dbReference type="Gene3D" id="3.40.50.1820">
    <property type="entry name" value="alpha/beta hydrolase"/>
    <property type="match status" value="1"/>
</dbReference>
<keyword evidence="3" id="KW-0732">Signal</keyword>
<protein>
    <recommendedName>
        <fullName evidence="3">Carboxylic ester hydrolase</fullName>
        <ecNumber evidence="3">3.1.1.-</ecNumber>
    </recommendedName>
</protein>
<dbReference type="AlphaFoldDB" id="A0A9W8UM20"/>
<comment type="caution">
    <text evidence="5">The sequence shown here is derived from an EMBL/GenBank/DDBJ whole genome shotgun (WGS) entry which is preliminary data.</text>
</comment>
<feature type="domain" description="Carboxylesterase type B" evidence="4">
    <location>
        <begin position="18"/>
        <end position="413"/>
    </location>
</feature>
<keyword evidence="2 3" id="KW-0378">Hydrolase</keyword>
<feature type="chain" id="PRO_5041017498" description="Carboxylic ester hydrolase" evidence="3">
    <location>
        <begin position="18"/>
        <end position="428"/>
    </location>
</feature>
<dbReference type="PANTHER" id="PTHR11559">
    <property type="entry name" value="CARBOXYLESTERASE"/>
    <property type="match status" value="1"/>
</dbReference>
<dbReference type="SUPFAM" id="SSF53474">
    <property type="entry name" value="alpha/beta-Hydrolases"/>
    <property type="match status" value="1"/>
</dbReference>
<organism evidence="5 6">
    <name type="scientific">Akanthomyces muscarius</name>
    <name type="common">Entomopathogenic fungus</name>
    <name type="synonym">Lecanicillium muscarium</name>
    <dbReference type="NCBI Taxonomy" id="2231603"/>
    <lineage>
        <taxon>Eukaryota</taxon>
        <taxon>Fungi</taxon>
        <taxon>Dikarya</taxon>
        <taxon>Ascomycota</taxon>
        <taxon>Pezizomycotina</taxon>
        <taxon>Sordariomycetes</taxon>
        <taxon>Hypocreomycetidae</taxon>
        <taxon>Hypocreales</taxon>
        <taxon>Cordycipitaceae</taxon>
        <taxon>Akanthomyces</taxon>
    </lineage>
</organism>
<evidence type="ECO:0000256" key="1">
    <source>
        <dbReference type="ARBA" id="ARBA00005964"/>
    </source>
</evidence>
<dbReference type="EMBL" id="JAJHUN010000008">
    <property type="protein sequence ID" value="KAJ4153100.1"/>
    <property type="molecule type" value="Genomic_DNA"/>
</dbReference>
<name>A0A9W8UM20_AKAMU</name>
<dbReference type="InterPro" id="IPR019826">
    <property type="entry name" value="Carboxylesterase_B_AS"/>
</dbReference>
<dbReference type="KEGG" id="amus:LMH87_009605"/>
<dbReference type="RefSeq" id="XP_056053758.1">
    <property type="nucleotide sequence ID" value="XM_056196630.1"/>
</dbReference>
<dbReference type="InterPro" id="IPR029058">
    <property type="entry name" value="AB_hydrolase_fold"/>
</dbReference>